<reference evidence="2" key="1">
    <citation type="journal article" date="2019" name="Int. J. Syst. Evol. Microbiol.">
        <title>The Global Catalogue of Microorganisms (GCM) 10K type strain sequencing project: providing services to taxonomists for standard genome sequencing and annotation.</title>
        <authorList>
            <consortium name="The Broad Institute Genomics Platform"/>
            <consortium name="The Broad Institute Genome Sequencing Center for Infectious Disease"/>
            <person name="Wu L."/>
            <person name="Ma J."/>
        </authorList>
    </citation>
    <scope>NUCLEOTIDE SEQUENCE [LARGE SCALE GENOMIC DNA]</scope>
    <source>
        <strain evidence="2">CCM 8904</strain>
    </source>
</reference>
<evidence type="ECO:0008006" key="3">
    <source>
        <dbReference type="Google" id="ProtNLM"/>
    </source>
</evidence>
<dbReference type="RefSeq" id="WP_125552563.1">
    <property type="nucleotide sequence ID" value="NZ_JBHSSL010000009.1"/>
</dbReference>
<accession>A0ABW1R9S1</accession>
<organism evidence="1 2">
    <name type="scientific">Loigolactobacillus jiayinensis</name>
    <dbReference type="NCBI Taxonomy" id="2486016"/>
    <lineage>
        <taxon>Bacteria</taxon>
        <taxon>Bacillati</taxon>
        <taxon>Bacillota</taxon>
        <taxon>Bacilli</taxon>
        <taxon>Lactobacillales</taxon>
        <taxon>Lactobacillaceae</taxon>
        <taxon>Loigolactobacillus</taxon>
    </lineage>
</organism>
<proteinExistence type="predicted"/>
<evidence type="ECO:0000313" key="2">
    <source>
        <dbReference type="Proteomes" id="UP001596289"/>
    </source>
</evidence>
<dbReference type="Proteomes" id="UP001596289">
    <property type="component" value="Unassembled WGS sequence"/>
</dbReference>
<comment type="caution">
    <text evidence="1">The sequence shown here is derived from an EMBL/GenBank/DDBJ whole genome shotgun (WGS) entry which is preliminary data.</text>
</comment>
<sequence>MITKFDNVITICASPERIKFILSNIDNLKQWDLEIAAIIKRSENTATIIRRGPALNDSESVTVGETDRGVIYHSADGTIEYNIDFRIQGEADTSTLNQTVTITKLPNILQIDKLVDLAQVAFKENLQRLKRLCESSKYSQADTMNGRVSK</sequence>
<evidence type="ECO:0000313" key="1">
    <source>
        <dbReference type="EMBL" id="MFC6169231.1"/>
    </source>
</evidence>
<dbReference type="EMBL" id="JBHSSL010000009">
    <property type="protein sequence ID" value="MFC6169231.1"/>
    <property type="molecule type" value="Genomic_DNA"/>
</dbReference>
<protein>
    <recommendedName>
        <fullName evidence="3">Polyketide cyclase / dehydrase and lipid transport</fullName>
    </recommendedName>
</protein>
<name>A0ABW1R9S1_9LACO</name>
<dbReference type="SUPFAM" id="SSF55961">
    <property type="entry name" value="Bet v1-like"/>
    <property type="match status" value="1"/>
</dbReference>
<keyword evidence="2" id="KW-1185">Reference proteome</keyword>
<gene>
    <name evidence="1" type="ORF">ACFQGP_01340</name>
</gene>